<dbReference type="OrthoDB" id="9809197at2"/>
<dbReference type="SUPFAM" id="SSF117892">
    <property type="entry name" value="Band 7/SPFH domain"/>
    <property type="match status" value="1"/>
</dbReference>
<dbReference type="RefSeq" id="WP_131613217.1">
    <property type="nucleotide sequence ID" value="NZ_PSZP01000005.1"/>
</dbReference>
<evidence type="ECO:0000313" key="7">
    <source>
        <dbReference type="EMBL" id="TCG11555.1"/>
    </source>
</evidence>
<name>A0A4R0XRQ0_9MOLU</name>
<dbReference type="PROSITE" id="PS01270">
    <property type="entry name" value="BAND_7"/>
    <property type="match status" value="1"/>
</dbReference>
<dbReference type="GO" id="GO:0005886">
    <property type="term" value="C:plasma membrane"/>
    <property type="evidence" value="ECO:0007669"/>
    <property type="project" value="UniProtKB-ARBA"/>
</dbReference>
<evidence type="ECO:0000256" key="4">
    <source>
        <dbReference type="ARBA" id="ARBA00022989"/>
    </source>
</evidence>
<dbReference type="EMBL" id="PSZP01000005">
    <property type="protein sequence ID" value="TCG11555.1"/>
    <property type="molecule type" value="Genomic_DNA"/>
</dbReference>
<feature type="domain" description="Band 7" evidence="6">
    <location>
        <begin position="22"/>
        <end position="180"/>
    </location>
</feature>
<dbReference type="PANTHER" id="PTHR43327">
    <property type="entry name" value="STOMATIN-LIKE PROTEIN 2, MITOCHONDRIAL"/>
    <property type="match status" value="1"/>
</dbReference>
<evidence type="ECO:0000256" key="1">
    <source>
        <dbReference type="ARBA" id="ARBA00004167"/>
    </source>
</evidence>
<dbReference type="Pfam" id="PF01145">
    <property type="entry name" value="Band_7"/>
    <property type="match status" value="1"/>
</dbReference>
<comment type="subcellular location">
    <subcellularLocation>
        <location evidence="1">Membrane</location>
        <topology evidence="1">Single-pass membrane protein</topology>
    </subcellularLocation>
</comment>
<dbReference type="InterPro" id="IPR018080">
    <property type="entry name" value="Band_7/stomatin-like_CS"/>
</dbReference>
<dbReference type="InterPro" id="IPR001972">
    <property type="entry name" value="Stomatin_HflK_fam"/>
</dbReference>
<keyword evidence="3" id="KW-0812">Transmembrane</keyword>
<comment type="similarity">
    <text evidence="2">Belongs to the band 7/mec-2 family.</text>
</comment>
<dbReference type="PRINTS" id="PR00721">
    <property type="entry name" value="STOMATIN"/>
</dbReference>
<dbReference type="InterPro" id="IPR001107">
    <property type="entry name" value="Band_7"/>
</dbReference>
<dbReference type="GO" id="GO:0098552">
    <property type="term" value="C:side of membrane"/>
    <property type="evidence" value="ECO:0007669"/>
    <property type="project" value="UniProtKB-ARBA"/>
</dbReference>
<dbReference type="InterPro" id="IPR036013">
    <property type="entry name" value="Band_7/SPFH_dom_sf"/>
</dbReference>
<dbReference type="InterPro" id="IPR050710">
    <property type="entry name" value="Band7/mec-2_domain"/>
</dbReference>
<evidence type="ECO:0000256" key="2">
    <source>
        <dbReference type="ARBA" id="ARBA00008164"/>
    </source>
</evidence>
<reference evidence="7 8" key="1">
    <citation type="submission" date="2018-02" db="EMBL/GenBank/DDBJ databases">
        <title>Mycoplasma marinum and Mycoplasma todarodis sp. nov., moderately halophilic and psychrotolerant mycoplasmas isolated from cephalopods.</title>
        <authorList>
            <person name="Viver T."/>
        </authorList>
    </citation>
    <scope>NUCLEOTIDE SEQUENCE [LARGE SCALE GENOMIC DNA]</scope>
    <source>
        <strain evidence="7 8">5H</strain>
    </source>
</reference>
<gene>
    <name evidence="7" type="ORF">C4B25_01075</name>
</gene>
<evidence type="ECO:0000259" key="6">
    <source>
        <dbReference type="SMART" id="SM00244"/>
    </source>
</evidence>
<dbReference type="SMART" id="SM00244">
    <property type="entry name" value="PHB"/>
    <property type="match status" value="1"/>
</dbReference>
<dbReference type="FunFam" id="3.30.479.30:FF:000004">
    <property type="entry name" value="Putative membrane protease family, stomatin"/>
    <property type="match status" value="1"/>
</dbReference>
<dbReference type="Gene3D" id="3.30.479.30">
    <property type="entry name" value="Band 7 domain"/>
    <property type="match status" value="1"/>
</dbReference>
<dbReference type="AlphaFoldDB" id="A0A4R0XRQ0"/>
<comment type="caution">
    <text evidence="7">The sequence shown here is derived from an EMBL/GenBank/DDBJ whole genome shotgun (WGS) entry which is preliminary data.</text>
</comment>
<keyword evidence="8" id="KW-1185">Reference proteome</keyword>
<evidence type="ECO:0000256" key="3">
    <source>
        <dbReference type="ARBA" id="ARBA00022692"/>
    </source>
</evidence>
<keyword evidence="5" id="KW-0472">Membrane</keyword>
<protein>
    <submittedName>
        <fullName evidence="7">Peptidase</fullName>
    </submittedName>
</protein>
<organism evidence="7 8">
    <name type="scientific">Mycoplasma todarodis</name>
    <dbReference type="NCBI Taxonomy" id="1937191"/>
    <lineage>
        <taxon>Bacteria</taxon>
        <taxon>Bacillati</taxon>
        <taxon>Mycoplasmatota</taxon>
        <taxon>Mollicutes</taxon>
        <taxon>Mycoplasmataceae</taxon>
        <taxon>Mycoplasma</taxon>
    </lineage>
</organism>
<sequence>MGIAIGIVIGVLVLLVLIFVAMGVKIVPQTHVYVVERLGSFKRTLKNGVTWVFPILDRIVLKETLKERVLDFPAQDVITKDNVTMKIDTVVYMQITDPKLYAYGVENPVGAVENLTATTLRNLIGDLELDQTLTSRDTINEKLRAILDDATDSWGIKILRVELKNILPPEDIRRAMEKQMRAERGKREKILDAEGVKEADILNAEGKKRSAILRAEGVKEKMILEAEGRKRAIELINESSPTQASLLLKSYEALVDASNSDSSTIILPSDLTNVASMAATFKATNVAPKTTAKKTAAKKKSNAKISKLLEELDK</sequence>
<dbReference type="Proteomes" id="UP000291072">
    <property type="component" value="Unassembled WGS sequence"/>
</dbReference>
<evidence type="ECO:0000313" key="8">
    <source>
        <dbReference type="Proteomes" id="UP000291072"/>
    </source>
</evidence>
<proteinExistence type="inferred from homology"/>
<keyword evidence="4" id="KW-1133">Transmembrane helix</keyword>
<evidence type="ECO:0000256" key="5">
    <source>
        <dbReference type="ARBA" id="ARBA00023136"/>
    </source>
</evidence>
<dbReference type="PANTHER" id="PTHR43327:SF10">
    <property type="entry name" value="STOMATIN-LIKE PROTEIN 2, MITOCHONDRIAL"/>
    <property type="match status" value="1"/>
</dbReference>
<dbReference type="CDD" id="cd08829">
    <property type="entry name" value="SPFH_paraslipin"/>
    <property type="match status" value="1"/>
</dbReference>
<accession>A0A4R0XRQ0</accession>